<feature type="transmembrane region" description="Helical" evidence="1">
    <location>
        <begin position="39"/>
        <end position="65"/>
    </location>
</feature>
<keyword evidence="1" id="KW-0812">Transmembrane</keyword>
<name>A0A6J5KSR3_9CAUD</name>
<protein>
    <submittedName>
        <fullName evidence="2">Uncharacterized protein</fullName>
    </submittedName>
</protein>
<organism evidence="2">
    <name type="scientific">uncultured Caudovirales phage</name>
    <dbReference type="NCBI Taxonomy" id="2100421"/>
    <lineage>
        <taxon>Viruses</taxon>
        <taxon>Duplodnaviria</taxon>
        <taxon>Heunggongvirae</taxon>
        <taxon>Uroviricota</taxon>
        <taxon>Caudoviricetes</taxon>
        <taxon>Peduoviridae</taxon>
        <taxon>Maltschvirus</taxon>
        <taxon>Maltschvirus maltsch</taxon>
    </lineage>
</organism>
<evidence type="ECO:0000313" key="2">
    <source>
        <dbReference type="EMBL" id="CAB4125494.1"/>
    </source>
</evidence>
<proteinExistence type="predicted"/>
<keyword evidence="1" id="KW-0472">Membrane</keyword>
<sequence length="70" mass="8105">MKIEIGKTYVVAVKDKNNIELLHEYSKKESFIYNIYPKVIMILKIFSVLISVAIPPLLFITVPLLKKNKI</sequence>
<evidence type="ECO:0000256" key="1">
    <source>
        <dbReference type="SAM" id="Phobius"/>
    </source>
</evidence>
<keyword evidence="1" id="KW-1133">Transmembrane helix</keyword>
<dbReference type="EMBL" id="LR796189">
    <property type="protein sequence ID" value="CAB4125494.1"/>
    <property type="molecule type" value="Genomic_DNA"/>
</dbReference>
<reference evidence="2" key="1">
    <citation type="submission" date="2020-04" db="EMBL/GenBank/DDBJ databases">
        <authorList>
            <person name="Chiriac C."/>
            <person name="Salcher M."/>
            <person name="Ghai R."/>
            <person name="Kavagutti S V."/>
        </authorList>
    </citation>
    <scope>NUCLEOTIDE SEQUENCE</scope>
</reference>
<gene>
    <name evidence="2" type="ORF">UFOVP53_152</name>
</gene>
<accession>A0A6J5KSR3</accession>